<comment type="caution">
    <text evidence="1">The sequence shown here is derived from an EMBL/GenBank/DDBJ whole genome shotgun (WGS) entry which is preliminary data.</text>
</comment>
<reference evidence="1 2" key="1">
    <citation type="submission" date="2022-10" db="EMBL/GenBank/DDBJ databases">
        <title>Pararhodobacter sp. nov., isolated from marine algae.</title>
        <authorList>
            <person name="Choi B.J."/>
            <person name="Kim J.M."/>
            <person name="Lee J.K."/>
            <person name="Choi D.G."/>
            <person name="Jeon C.O."/>
        </authorList>
    </citation>
    <scope>NUCLEOTIDE SEQUENCE [LARGE SCALE GENOMIC DNA]</scope>
    <source>
        <strain evidence="1 2">ZQ420</strain>
    </source>
</reference>
<proteinExistence type="predicted"/>
<organism evidence="1 2">
    <name type="scientific">Pararhodobacter zhoushanensis</name>
    <dbReference type="NCBI Taxonomy" id="2479545"/>
    <lineage>
        <taxon>Bacteria</taxon>
        <taxon>Pseudomonadati</taxon>
        <taxon>Pseudomonadota</taxon>
        <taxon>Alphaproteobacteria</taxon>
        <taxon>Rhodobacterales</taxon>
        <taxon>Paracoccaceae</taxon>
        <taxon>Pararhodobacter</taxon>
    </lineage>
</organism>
<keyword evidence="2" id="KW-1185">Reference proteome</keyword>
<evidence type="ECO:0000313" key="1">
    <source>
        <dbReference type="EMBL" id="MCW1934018.1"/>
    </source>
</evidence>
<gene>
    <name evidence="1" type="ORF">OKW52_17590</name>
</gene>
<name>A0ABT3H2U2_9RHOB</name>
<evidence type="ECO:0000313" key="2">
    <source>
        <dbReference type="Proteomes" id="UP001208938"/>
    </source>
</evidence>
<dbReference type="Proteomes" id="UP001208938">
    <property type="component" value="Unassembled WGS sequence"/>
</dbReference>
<protein>
    <submittedName>
        <fullName evidence="1">Uncharacterized protein</fullName>
    </submittedName>
</protein>
<dbReference type="EMBL" id="JAPDFL010000001">
    <property type="protein sequence ID" value="MCW1934018.1"/>
    <property type="molecule type" value="Genomic_DNA"/>
</dbReference>
<dbReference type="RefSeq" id="WP_164736608.1">
    <property type="nucleotide sequence ID" value="NZ_JAPDFL010000001.1"/>
</dbReference>
<sequence>MTRPVVASLALAAVAALVLWDAAAQGLPEPFRFPAAIALGSGAAPTGAHCTAN</sequence>
<accession>A0ABT3H2U2</accession>